<feature type="region of interest" description="Disordered" evidence="1">
    <location>
        <begin position="47"/>
        <end position="68"/>
    </location>
</feature>
<dbReference type="GO" id="GO:0000175">
    <property type="term" value="F:3'-5'-RNA exonuclease activity"/>
    <property type="evidence" value="ECO:0007669"/>
    <property type="project" value="TreeGrafter"/>
</dbReference>
<feature type="domain" description="RNB" evidence="2">
    <location>
        <begin position="544"/>
        <end position="893"/>
    </location>
</feature>
<dbReference type="InterPro" id="IPR012340">
    <property type="entry name" value="NA-bd_OB-fold"/>
</dbReference>
<dbReference type="Proteomes" id="UP001303647">
    <property type="component" value="Unassembled WGS sequence"/>
</dbReference>
<proteinExistence type="predicted"/>
<comment type="caution">
    <text evidence="3">The sequence shown here is derived from an EMBL/GenBank/DDBJ whole genome shotgun (WGS) entry which is preliminary data.</text>
</comment>
<sequence>MMRRSSQRYVCWRCLLPRRTPTSATAAFSTSVATPRRRPELLRTLARHDRSQLRSVSTESPASRTVADPAADLTSDWAHQPRTLRTSSQKSHIREQLGIWEGQNPGRTAAIPTDQPPVGTVSNTYTKSRGEWGFSLDMLAQDDDATRPHFDGVDIVDLGQSGSVLQAGDLVEVSSSSWKIRLLAICLGNFNGHFHFYTNTGKWFTSRTIRTGFVVKRFVEDPAELRAVVDAIPSLSPSSTELNELQDLNIGPSRDLAASLIRKMHTFQAASRLIHQTYVERLSRAQTQFGKKERMLSLREIADALLPASLKRNKGTFPPEALYAVYSVVEAEDVAFTALDRGARHHESYMFALHSAEVQGNVTHVEKLVRDYYELSSGRNKTGKRHSASSATLAGFLEQARDLIDQVRKTRDWSPHGMIGPSNKPSSGTAVTLNVPAWSETSLAVIKFIEHWAAAGGFRSGSRCHWIGASILRALQRYDDAILDSTTGWTFLQEIGWIPPWDVSARHALRLPEQQLNRHPALVPSRTSEAAAAELGPDQLADLRQDFARSTAYCIDSADTLDVDDGISLEPAENGEYWIHIHVADPASRIAPNSELAKQGALRAQTNYLAGFYQRMLDRDDVRDTFSLGPNQPTLTFSARVDETGRLLDSKVTPGILRDVVYITPEDVSSVVGDAAPSVVPSDVLEVGTPPEQDGHPVRKMTTPDGLSRAQRNELMTLSKLATAIQRVRLENGATPVYPPKPKASVSLDSVAPGVTNGDSAFYFGDPYIRIAYAGQGSPLVSSLMQLAGEVGARWCYERDIPIPYRVQLLAGENAEALRAFNRDIFYPQLAAGKNPPPEDWHTLRSLVGGYDVSTTPAPNLSMGLDLYTKVTSPLRRYPDLLVHWQIEAALLEERRRGKSLVVRKFTGNNEAAAAAAATTASAPKKEPRKFLPFSKQDLEDTVLPRLRIRERHGKLLDNVDGNSQWILQALVRAWRFGEASSSSTSSPLPQTFRFAASDVVAGRMVKGRIDWFDQPATVELEDMNGVERIANVRPGDVFEVELSDVNVHANQIRVRLLKKV</sequence>
<dbReference type="SUPFAM" id="SSF50249">
    <property type="entry name" value="Nucleic acid-binding proteins"/>
    <property type="match status" value="1"/>
</dbReference>
<dbReference type="InterPro" id="IPR050180">
    <property type="entry name" value="RNR_Ribonuclease"/>
</dbReference>
<dbReference type="InterPro" id="IPR001900">
    <property type="entry name" value="RNase_II/R"/>
</dbReference>
<dbReference type="GO" id="GO:0003723">
    <property type="term" value="F:RNA binding"/>
    <property type="evidence" value="ECO:0007669"/>
    <property type="project" value="InterPro"/>
</dbReference>
<dbReference type="AlphaFoldDB" id="A0AAN7HTN0"/>
<dbReference type="GO" id="GO:0000932">
    <property type="term" value="C:P-body"/>
    <property type="evidence" value="ECO:0007669"/>
    <property type="project" value="TreeGrafter"/>
</dbReference>
<organism evidence="3 4">
    <name type="scientific">Corynascus novoguineensis</name>
    <dbReference type="NCBI Taxonomy" id="1126955"/>
    <lineage>
        <taxon>Eukaryota</taxon>
        <taxon>Fungi</taxon>
        <taxon>Dikarya</taxon>
        <taxon>Ascomycota</taxon>
        <taxon>Pezizomycotina</taxon>
        <taxon>Sordariomycetes</taxon>
        <taxon>Sordariomycetidae</taxon>
        <taxon>Sordariales</taxon>
        <taxon>Chaetomiaceae</taxon>
        <taxon>Corynascus</taxon>
    </lineage>
</organism>
<dbReference type="InterPro" id="IPR057912">
    <property type="entry name" value="OB_CYT4_C"/>
</dbReference>
<keyword evidence="4" id="KW-1185">Reference proteome</keyword>
<evidence type="ECO:0000313" key="4">
    <source>
        <dbReference type="Proteomes" id="UP001303647"/>
    </source>
</evidence>
<dbReference type="SMART" id="SM00955">
    <property type="entry name" value="RNB"/>
    <property type="match status" value="1"/>
</dbReference>
<dbReference type="PANTHER" id="PTHR23355">
    <property type="entry name" value="RIBONUCLEASE"/>
    <property type="match status" value="1"/>
</dbReference>
<accession>A0AAN7HTN0</accession>
<reference evidence="3" key="1">
    <citation type="journal article" date="2023" name="Mol. Phylogenet. Evol.">
        <title>Genome-scale phylogeny and comparative genomics of the fungal order Sordariales.</title>
        <authorList>
            <person name="Hensen N."/>
            <person name="Bonometti L."/>
            <person name="Westerberg I."/>
            <person name="Brannstrom I.O."/>
            <person name="Guillou S."/>
            <person name="Cros-Aarteil S."/>
            <person name="Calhoun S."/>
            <person name="Haridas S."/>
            <person name="Kuo A."/>
            <person name="Mondo S."/>
            <person name="Pangilinan J."/>
            <person name="Riley R."/>
            <person name="LaButti K."/>
            <person name="Andreopoulos B."/>
            <person name="Lipzen A."/>
            <person name="Chen C."/>
            <person name="Yan M."/>
            <person name="Daum C."/>
            <person name="Ng V."/>
            <person name="Clum A."/>
            <person name="Steindorff A."/>
            <person name="Ohm R.A."/>
            <person name="Martin F."/>
            <person name="Silar P."/>
            <person name="Natvig D.O."/>
            <person name="Lalanne C."/>
            <person name="Gautier V."/>
            <person name="Ament-Velasquez S.L."/>
            <person name="Kruys A."/>
            <person name="Hutchinson M.I."/>
            <person name="Powell A.J."/>
            <person name="Barry K."/>
            <person name="Miller A.N."/>
            <person name="Grigoriev I.V."/>
            <person name="Debuchy R."/>
            <person name="Gladieux P."/>
            <person name="Hiltunen Thoren M."/>
            <person name="Johannesson H."/>
        </authorList>
    </citation>
    <scope>NUCLEOTIDE SEQUENCE</scope>
    <source>
        <strain evidence="3">CBS 359.72</strain>
    </source>
</reference>
<protein>
    <recommendedName>
        <fullName evidence="2">RNB domain-containing protein</fullName>
    </recommendedName>
</protein>
<gene>
    <name evidence="3" type="ORF">C7999DRAFT_11404</name>
</gene>
<dbReference type="PANTHER" id="PTHR23355:SF65">
    <property type="entry name" value="EXORIBONUCLEASE CYT-4, PUTATIVE (AFU_ORTHOLOGUE AFUA_7G01550)-RELATED"/>
    <property type="match status" value="1"/>
</dbReference>
<dbReference type="Pfam" id="PF23214">
    <property type="entry name" value="SH3_CYT4"/>
    <property type="match status" value="1"/>
</dbReference>
<dbReference type="Pfam" id="PF23216">
    <property type="entry name" value="WHD_CYT4"/>
    <property type="match status" value="1"/>
</dbReference>
<evidence type="ECO:0000259" key="2">
    <source>
        <dbReference type="SMART" id="SM00955"/>
    </source>
</evidence>
<dbReference type="InterPro" id="IPR056624">
    <property type="entry name" value="WH_CYT4"/>
</dbReference>
<evidence type="ECO:0000256" key="1">
    <source>
        <dbReference type="SAM" id="MobiDB-lite"/>
    </source>
</evidence>
<dbReference type="InterPro" id="IPR056625">
    <property type="entry name" value="SH3_CYT4"/>
</dbReference>
<name>A0AAN7HTN0_9PEZI</name>
<dbReference type="Pfam" id="PF00773">
    <property type="entry name" value="RNB"/>
    <property type="match status" value="1"/>
</dbReference>
<feature type="compositionally biased region" description="Polar residues" evidence="1">
    <location>
        <begin position="53"/>
        <end position="63"/>
    </location>
</feature>
<dbReference type="GO" id="GO:0006402">
    <property type="term" value="P:mRNA catabolic process"/>
    <property type="evidence" value="ECO:0007669"/>
    <property type="project" value="TreeGrafter"/>
</dbReference>
<dbReference type="Pfam" id="PF25522">
    <property type="entry name" value="OB_cyt-4"/>
    <property type="match status" value="1"/>
</dbReference>
<evidence type="ECO:0000313" key="3">
    <source>
        <dbReference type="EMBL" id="KAK4250833.1"/>
    </source>
</evidence>
<dbReference type="EMBL" id="MU857610">
    <property type="protein sequence ID" value="KAK4250833.1"/>
    <property type="molecule type" value="Genomic_DNA"/>
</dbReference>
<reference evidence="3" key="2">
    <citation type="submission" date="2023-05" db="EMBL/GenBank/DDBJ databases">
        <authorList>
            <consortium name="Lawrence Berkeley National Laboratory"/>
            <person name="Steindorff A."/>
            <person name="Hensen N."/>
            <person name="Bonometti L."/>
            <person name="Westerberg I."/>
            <person name="Brannstrom I.O."/>
            <person name="Guillou S."/>
            <person name="Cros-Aarteil S."/>
            <person name="Calhoun S."/>
            <person name="Haridas S."/>
            <person name="Kuo A."/>
            <person name="Mondo S."/>
            <person name="Pangilinan J."/>
            <person name="Riley R."/>
            <person name="Labutti K."/>
            <person name="Andreopoulos B."/>
            <person name="Lipzen A."/>
            <person name="Chen C."/>
            <person name="Yanf M."/>
            <person name="Daum C."/>
            <person name="Ng V."/>
            <person name="Clum A."/>
            <person name="Ohm R."/>
            <person name="Martin F."/>
            <person name="Silar P."/>
            <person name="Natvig D."/>
            <person name="Lalanne C."/>
            <person name="Gautier V."/>
            <person name="Ament-Velasquez S.L."/>
            <person name="Kruys A."/>
            <person name="Hutchinson M.I."/>
            <person name="Powell A.J."/>
            <person name="Barry K."/>
            <person name="Miller A.N."/>
            <person name="Grigoriev I.V."/>
            <person name="Debuchy R."/>
            <person name="Gladieux P."/>
            <person name="Thoren M.H."/>
            <person name="Johannesson H."/>
        </authorList>
    </citation>
    <scope>NUCLEOTIDE SEQUENCE</scope>
    <source>
        <strain evidence="3">CBS 359.72</strain>
    </source>
</reference>